<dbReference type="Proteomes" id="UP001500518">
    <property type="component" value="Unassembled WGS sequence"/>
</dbReference>
<proteinExistence type="predicted"/>
<reference evidence="3" key="1">
    <citation type="journal article" date="2019" name="Int. J. Syst. Evol. Microbiol.">
        <title>The Global Catalogue of Microorganisms (GCM) 10K type strain sequencing project: providing services to taxonomists for standard genome sequencing and annotation.</title>
        <authorList>
            <consortium name="The Broad Institute Genomics Platform"/>
            <consortium name="The Broad Institute Genome Sequencing Center for Infectious Disease"/>
            <person name="Wu L."/>
            <person name="Ma J."/>
        </authorList>
    </citation>
    <scope>NUCLEOTIDE SEQUENCE [LARGE SCALE GENOMIC DNA]</scope>
    <source>
        <strain evidence="3">JCM 18014</strain>
    </source>
</reference>
<keyword evidence="3" id="KW-1185">Reference proteome</keyword>
<protein>
    <submittedName>
        <fullName evidence="2">Uncharacterized protein</fullName>
    </submittedName>
</protein>
<evidence type="ECO:0000313" key="3">
    <source>
        <dbReference type="Proteomes" id="UP001500518"/>
    </source>
</evidence>
<comment type="caution">
    <text evidence="2">The sequence shown here is derived from an EMBL/GenBank/DDBJ whole genome shotgun (WGS) entry which is preliminary data.</text>
</comment>
<feature type="compositionally biased region" description="Basic residues" evidence="1">
    <location>
        <begin position="34"/>
        <end position="50"/>
    </location>
</feature>
<feature type="region of interest" description="Disordered" evidence="1">
    <location>
        <begin position="27"/>
        <end position="81"/>
    </location>
</feature>
<dbReference type="EMBL" id="BAABHV010000019">
    <property type="protein sequence ID" value="GAA5058667.1"/>
    <property type="molecule type" value="Genomic_DNA"/>
</dbReference>
<feature type="compositionally biased region" description="Basic and acidic residues" evidence="1">
    <location>
        <begin position="70"/>
        <end position="81"/>
    </location>
</feature>
<gene>
    <name evidence="2" type="ORF">GCM10023208_25290</name>
</gene>
<organism evidence="2 3">
    <name type="scientific">Erythrobacter westpacificensis</name>
    <dbReference type="NCBI Taxonomy" id="1055231"/>
    <lineage>
        <taxon>Bacteria</taxon>
        <taxon>Pseudomonadati</taxon>
        <taxon>Pseudomonadota</taxon>
        <taxon>Alphaproteobacteria</taxon>
        <taxon>Sphingomonadales</taxon>
        <taxon>Erythrobacteraceae</taxon>
        <taxon>Erythrobacter/Porphyrobacter group</taxon>
        <taxon>Erythrobacter</taxon>
    </lineage>
</organism>
<name>A0ABP9KKQ7_9SPHN</name>
<sequence length="81" mass="9901">MGRNLDWSKPRRVYFAWYERRDAFEDRPCEQRPKQRKGKRKKRAKGKKFVPAKPLIRWVNKEPQIISRPSDPRPDDDLPPW</sequence>
<accession>A0ABP9KKQ7</accession>
<evidence type="ECO:0000313" key="2">
    <source>
        <dbReference type="EMBL" id="GAA5058667.1"/>
    </source>
</evidence>
<evidence type="ECO:0000256" key="1">
    <source>
        <dbReference type="SAM" id="MobiDB-lite"/>
    </source>
</evidence>